<comment type="subcellular location">
    <subcellularLocation>
        <location evidence="1">Cell membrane</location>
        <topology evidence="1">Multi-pass membrane protein</topology>
    </subcellularLocation>
</comment>
<feature type="transmembrane region" description="Helical" evidence="8">
    <location>
        <begin position="291"/>
        <end position="309"/>
    </location>
</feature>
<gene>
    <name evidence="10" type="ORF">ACFSUS_27405</name>
</gene>
<dbReference type="InterPro" id="IPR047817">
    <property type="entry name" value="ABC2_TM_bact-type"/>
</dbReference>
<keyword evidence="3" id="KW-0813">Transport</keyword>
<name>A0ABW5MBJ2_9BACT</name>
<feature type="transmembrane region" description="Helical" evidence="8">
    <location>
        <begin position="20"/>
        <end position="40"/>
    </location>
</feature>
<dbReference type="Pfam" id="PF12698">
    <property type="entry name" value="ABC2_membrane_3"/>
    <property type="match status" value="1"/>
</dbReference>
<dbReference type="Gene3D" id="3.40.1710.10">
    <property type="entry name" value="abc type-2 transporter like domain"/>
    <property type="match status" value="1"/>
</dbReference>
<keyword evidence="4" id="KW-1003">Cell membrane</keyword>
<keyword evidence="5 8" id="KW-0812">Transmembrane</keyword>
<accession>A0ABW5MBJ2</accession>
<dbReference type="PROSITE" id="PS51012">
    <property type="entry name" value="ABC_TM2"/>
    <property type="match status" value="1"/>
</dbReference>
<evidence type="ECO:0000256" key="3">
    <source>
        <dbReference type="ARBA" id="ARBA00022448"/>
    </source>
</evidence>
<dbReference type="PANTHER" id="PTHR30294">
    <property type="entry name" value="MEMBRANE COMPONENT OF ABC TRANSPORTER YHHJ-RELATED"/>
    <property type="match status" value="1"/>
</dbReference>
<feature type="transmembrane region" description="Helical" evidence="8">
    <location>
        <begin position="230"/>
        <end position="254"/>
    </location>
</feature>
<evidence type="ECO:0000256" key="2">
    <source>
        <dbReference type="ARBA" id="ARBA00007783"/>
    </source>
</evidence>
<proteinExistence type="inferred from homology"/>
<protein>
    <submittedName>
        <fullName evidence="10">ABC transporter permease</fullName>
    </submittedName>
</protein>
<sequence>MNRIRYMIEKEFKQLFRNTILLRMMLAAPVLQLILLAYAANFEVKNLNVAVVDQDHTTYAQRLVSKFRYIDNFRFRGYLPAYKPAYRELLAGHADLILIIPPHFERDLGKENQSSIQLLVNAIDGTKAGIASGYAQTIIREFNNDIRVETGAVSPGGQLNASLLDIENQYWYNPRLEYKTFMVPGILFELMLLIGGMIAALNIVREKEIGTQEQLNVTPIKKYEFILGKLTPFVIIGMVQFTMGLLVGVFLFQIPVEGSLLLIYGFAFLFLLLCVGLGLFISAISETQQQAMFAVFFCLVVFILLSGLFSSTEDMPQWAQYVNVLNPLRYIIEVGRNVMLKGSTFRDMQTQFFALLLMAVALIGLASWRYRKTV</sequence>
<evidence type="ECO:0000256" key="1">
    <source>
        <dbReference type="ARBA" id="ARBA00004651"/>
    </source>
</evidence>
<feature type="transmembrane region" description="Helical" evidence="8">
    <location>
        <begin position="181"/>
        <end position="204"/>
    </location>
</feature>
<evidence type="ECO:0000256" key="4">
    <source>
        <dbReference type="ARBA" id="ARBA00022475"/>
    </source>
</evidence>
<evidence type="ECO:0000256" key="8">
    <source>
        <dbReference type="SAM" id="Phobius"/>
    </source>
</evidence>
<keyword evidence="7 8" id="KW-0472">Membrane</keyword>
<organism evidence="10 11">
    <name type="scientific">Spirosoma soli</name>
    <dbReference type="NCBI Taxonomy" id="1770529"/>
    <lineage>
        <taxon>Bacteria</taxon>
        <taxon>Pseudomonadati</taxon>
        <taxon>Bacteroidota</taxon>
        <taxon>Cytophagia</taxon>
        <taxon>Cytophagales</taxon>
        <taxon>Cytophagaceae</taxon>
        <taxon>Spirosoma</taxon>
    </lineage>
</organism>
<evidence type="ECO:0000259" key="9">
    <source>
        <dbReference type="PROSITE" id="PS51012"/>
    </source>
</evidence>
<evidence type="ECO:0000256" key="5">
    <source>
        <dbReference type="ARBA" id="ARBA00022692"/>
    </source>
</evidence>
<feature type="domain" description="ABC transmembrane type-2" evidence="9">
    <location>
        <begin position="146"/>
        <end position="373"/>
    </location>
</feature>
<keyword evidence="6 8" id="KW-1133">Transmembrane helix</keyword>
<feature type="transmembrane region" description="Helical" evidence="8">
    <location>
        <begin position="352"/>
        <end position="370"/>
    </location>
</feature>
<dbReference type="PANTHER" id="PTHR30294:SF29">
    <property type="entry name" value="MULTIDRUG ABC TRANSPORTER PERMEASE YBHS-RELATED"/>
    <property type="match status" value="1"/>
</dbReference>
<dbReference type="InterPro" id="IPR051449">
    <property type="entry name" value="ABC-2_transporter_component"/>
</dbReference>
<dbReference type="EMBL" id="JBHULN010000027">
    <property type="protein sequence ID" value="MFD2574392.1"/>
    <property type="molecule type" value="Genomic_DNA"/>
</dbReference>
<evidence type="ECO:0000256" key="6">
    <source>
        <dbReference type="ARBA" id="ARBA00022989"/>
    </source>
</evidence>
<comment type="similarity">
    <text evidence="2">Belongs to the ABC-2 integral membrane protein family.</text>
</comment>
<evidence type="ECO:0000256" key="7">
    <source>
        <dbReference type="ARBA" id="ARBA00023136"/>
    </source>
</evidence>
<comment type="caution">
    <text evidence="10">The sequence shown here is derived from an EMBL/GenBank/DDBJ whole genome shotgun (WGS) entry which is preliminary data.</text>
</comment>
<dbReference type="Proteomes" id="UP001597469">
    <property type="component" value="Unassembled WGS sequence"/>
</dbReference>
<reference evidence="11" key="1">
    <citation type="journal article" date="2019" name="Int. J. Syst. Evol. Microbiol.">
        <title>The Global Catalogue of Microorganisms (GCM) 10K type strain sequencing project: providing services to taxonomists for standard genome sequencing and annotation.</title>
        <authorList>
            <consortium name="The Broad Institute Genomics Platform"/>
            <consortium name="The Broad Institute Genome Sequencing Center for Infectious Disease"/>
            <person name="Wu L."/>
            <person name="Ma J."/>
        </authorList>
    </citation>
    <scope>NUCLEOTIDE SEQUENCE [LARGE SCALE GENOMIC DNA]</scope>
    <source>
        <strain evidence="11">KCTC 42805</strain>
    </source>
</reference>
<evidence type="ECO:0000313" key="11">
    <source>
        <dbReference type="Proteomes" id="UP001597469"/>
    </source>
</evidence>
<keyword evidence="11" id="KW-1185">Reference proteome</keyword>
<feature type="transmembrane region" description="Helical" evidence="8">
    <location>
        <begin position="260"/>
        <end position="284"/>
    </location>
</feature>
<dbReference type="InterPro" id="IPR013525">
    <property type="entry name" value="ABC2_TM"/>
</dbReference>
<evidence type="ECO:0000313" key="10">
    <source>
        <dbReference type="EMBL" id="MFD2574392.1"/>
    </source>
</evidence>
<dbReference type="RefSeq" id="WP_381528050.1">
    <property type="nucleotide sequence ID" value="NZ_JBHULN010000027.1"/>
</dbReference>